<evidence type="ECO:0000313" key="1">
    <source>
        <dbReference type="EMBL" id="KAG5617073.1"/>
    </source>
</evidence>
<dbReference type="OrthoDB" id="10351834at2759"/>
<evidence type="ECO:0000313" key="2">
    <source>
        <dbReference type="Proteomes" id="UP000824120"/>
    </source>
</evidence>
<protein>
    <submittedName>
        <fullName evidence="1">Uncharacterized protein</fullName>
    </submittedName>
</protein>
<dbReference type="EMBL" id="JACXVP010000003">
    <property type="protein sequence ID" value="KAG5617073.1"/>
    <property type="molecule type" value="Genomic_DNA"/>
</dbReference>
<proteinExistence type="predicted"/>
<feature type="non-terminal residue" evidence="1">
    <location>
        <position position="114"/>
    </location>
</feature>
<reference evidence="1 2" key="1">
    <citation type="submission" date="2020-09" db="EMBL/GenBank/DDBJ databases">
        <title>De no assembly of potato wild relative species, Solanum commersonii.</title>
        <authorList>
            <person name="Cho K."/>
        </authorList>
    </citation>
    <scope>NUCLEOTIDE SEQUENCE [LARGE SCALE GENOMIC DNA]</scope>
    <source>
        <strain evidence="1">LZ3.2</strain>
        <tissue evidence="1">Leaf</tissue>
    </source>
</reference>
<keyword evidence="2" id="KW-1185">Reference proteome</keyword>
<comment type="caution">
    <text evidence="1">The sequence shown here is derived from an EMBL/GenBank/DDBJ whole genome shotgun (WGS) entry which is preliminary data.</text>
</comment>
<sequence length="114" mass="12576">MSLSLTGLLLDMLKASCCKVFSILKIVTELMPYNSKNSGRSIFILLFLAARSSLTASRKHMKAGGPGKLKNPSKRFGKWYLLLYFGASGMNGTVDTLPEIMRRNTFIPWSAVAV</sequence>
<accession>A0A9J5ZXS5</accession>
<dbReference type="Proteomes" id="UP000824120">
    <property type="component" value="Chromosome 3"/>
</dbReference>
<dbReference type="AlphaFoldDB" id="A0A9J5ZXS5"/>
<gene>
    <name evidence="1" type="ORF">H5410_016897</name>
</gene>
<name>A0A9J5ZXS5_SOLCO</name>
<organism evidence="1 2">
    <name type="scientific">Solanum commersonii</name>
    <name type="common">Commerson's wild potato</name>
    <name type="synonym">Commerson's nightshade</name>
    <dbReference type="NCBI Taxonomy" id="4109"/>
    <lineage>
        <taxon>Eukaryota</taxon>
        <taxon>Viridiplantae</taxon>
        <taxon>Streptophyta</taxon>
        <taxon>Embryophyta</taxon>
        <taxon>Tracheophyta</taxon>
        <taxon>Spermatophyta</taxon>
        <taxon>Magnoliopsida</taxon>
        <taxon>eudicotyledons</taxon>
        <taxon>Gunneridae</taxon>
        <taxon>Pentapetalae</taxon>
        <taxon>asterids</taxon>
        <taxon>lamiids</taxon>
        <taxon>Solanales</taxon>
        <taxon>Solanaceae</taxon>
        <taxon>Solanoideae</taxon>
        <taxon>Solaneae</taxon>
        <taxon>Solanum</taxon>
    </lineage>
</organism>